<evidence type="ECO:0000313" key="2">
    <source>
        <dbReference type="Proteomes" id="UP001589654"/>
    </source>
</evidence>
<dbReference type="EMBL" id="JBHMEW010000047">
    <property type="protein sequence ID" value="MFB9211346.1"/>
    <property type="molecule type" value="Genomic_DNA"/>
</dbReference>
<dbReference type="Proteomes" id="UP001589654">
    <property type="component" value="Unassembled WGS sequence"/>
</dbReference>
<sequence>MDKGEIIIETAQLLEKDLALPVPKGNMDRDGLIKYLEPLIHQLLNRDFEKLLQVCYRIDLGEEKLKEILHESPPEQLSKDLSTAIVDRQILKIQIRRKYQ</sequence>
<comment type="caution">
    <text evidence="1">The sequence shown here is derived from an EMBL/GenBank/DDBJ whole genome shotgun (WGS) entry which is preliminary data.</text>
</comment>
<accession>A0ABV5J3R6</accession>
<reference evidence="1 2" key="1">
    <citation type="submission" date="2024-09" db="EMBL/GenBank/DDBJ databases">
        <authorList>
            <person name="Sun Q."/>
            <person name="Mori K."/>
        </authorList>
    </citation>
    <scope>NUCLEOTIDE SEQUENCE [LARGE SCALE GENOMIC DNA]</scope>
    <source>
        <strain evidence="1 2">CECT 7682</strain>
    </source>
</reference>
<evidence type="ECO:0000313" key="1">
    <source>
        <dbReference type="EMBL" id="MFB9211346.1"/>
    </source>
</evidence>
<organism evidence="1 2">
    <name type="scientific">Echinicola jeungdonensis</name>
    <dbReference type="NCBI Taxonomy" id="709343"/>
    <lineage>
        <taxon>Bacteria</taxon>
        <taxon>Pseudomonadati</taxon>
        <taxon>Bacteroidota</taxon>
        <taxon>Cytophagia</taxon>
        <taxon>Cytophagales</taxon>
        <taxon>Cyclobacteriaceae</taxon>
        <taxon>Echinicola</taxon>
    </lineage>
</organism>
<name>A0ABV5J3R6_9BACT</name>
<gene>
    <name evidence="1" type="ORF">ACFFUR_05965</name>
</gene>
<protein>
    <submittedName>
        <fullName evidence="1">Uncharacterized protein</fullName>
    </submittedName>
</protein>
<dbReference type="RefSeq" id="WP_290248032.1">
    <property type="nucleotide sequence ID" value="NZ_JAUFQT010000001.1"/>
</dbReference>
<proteinExistence type="predicted"/>
<keyword evidence="2" id="KW-1185">Reference proteome</keyword>